<keyword evidence="5 6" id="KW-0233">DNA recombination</keyword>
<evidence type="ECO:0000256" key="2">
    <source>
        <dbReference type="ARBA" id="ARBA00008657"/>
    </source>
</evidence>
<dbReference type="Proteomes" id="UP001319121">
    <property type="component" value="Chromosome"/>
</dbReference>
<dbReference type="NCBIfam" id="NF001464">
    <property type="entry name" value="PRK00321.1-5"/>
    <property type="match status" value="1"/>
</dbReference>
<dbReference type="GO" id="GO:0006310">
    <property type="term" value="P:DNA recombination"/>
    <property type="evidence" value="ECO:0007669"/>
    <property type="project" value="UniProtKB-UniRule"/>
</dbReference>
<dbReference type="PANTHER" id="PTHR38103:SF1">
    <property type="entry name" value="RECOMBINATION-ASSOCIATED PROTEIN RDGC"/>
    <property type="match status" value="1"/>
</dbReference>
<evidence type="ECO:0000256" key="1">
    <source>
        <dbReference type="ARBA" id="ARBA00004453"/>
    </source>
</evidence>
<organism evidence="7 8">
    <name type="scientific">Ferrigenium kumadai</name>
    <dbReference type="NCBI Taxonomy" id="1682490"/>
    <lineage>
        <taxon>Bacteria</taxon>
        <taxon>Pseudomonadati</taxon>
        <taxon>Pseudomonadota</taxon>
        <taxon>Betaproteobacteria</taxon>
        <taxon>Nitrosomonadales</taxon>
        <taxon>Gallionellaceae</taxon>
        <taxon>Ferrigenium</taxon>
    </lineage>
</organism>
<dbReference type="GO" id="GO:0043590">
    <property type="term" value="C:bacterial nucleoid"/>
    <property type="evidence" value="ECO:0007669"/>
    <property type="project" value="TreeGrafter"/>
</dbReference>
<dbReference type="GO" id="GO:0003690">
    <property type="term" value="F:double-stranded DNA binding"/>
    <property type="evidence" value="ECO:0007669"/>
    <property type="project" value="TreeGrafter"/>
</dbReference>
<dbReference type="AlphaFoldDB" id="A0AAN1SXI2"/>
<comment type="similarity">
    <text evidence="2 6">Belongs to the RdgC family.</text>
</comment>
<dbReference type="RefSeq" id="WP_212786013.1">
    <property type="nucleotide sequence ID" value="NZ_AP019536.1"/>
</dbReference>
<evidence type="ECO:0000256" key="3">
    <source>
        <dbReference type="ARBA" id="ARBA00022296"/>
    </source>
</evidence>
<evidence type="ECO:0000256" key="6">
    <source>
        <dbReference type="HAMAP-Rule" id="MF_00194"/>
    </source>
</evidence>
<comment type="subcellular location">
    <subcellularLocation>
        <location evidence="1 6">Cytoplasm</location>
        <location evidence="1 6">Nucleoid</location>
    </subcellularLocation>
</comment>
<comment type="function">
    <text evidence="6">May be involved in recombination.</text>
</comment>
<evidence type="ECO:0000256" key="4">
    <source>
        <dbReference type="ARBA" id="ARBA00022490"/>
    </source>
</evidence>
<keyword evidence="8" id="KW-1185">Reference proteome</keyword>
<dbReference type="Pfam" id="PF04381">
    <property type="entry name" value="RdgC"/>
    <property type="match status" value="1"/>
</dbReference>
<keyword evidence="4 6" id="KW-0963">Cytoplasm</keyword>
<dbReference type="PANTHER" id="PTHR38103">
    <property type="entry name" value="RECOMBINATION-ASSOCIATED PROTEIN RDGC"/>
    <property type="match status" value="1"/>
</dbReference>
<evidence type="ECO:0000256" key="5">
    <source>
        <dbReference type="ARBA" id="ARBA00023172"/>
    </source>
</evidence>
<dbReference type="EMBL" id="AP019536">
    <property type="protein sequence ID" value="BBI98366.1"/>
    <property type="molecule type" value="Genomic_DNA"/>
</dbReference>
<proteinExistence type="inferred from homology"/>
<dbReference type="GO" id="GO:0005737">
    <property type="term" value="C:cytoplasm"/>
    <property type="evidence" value="ECO:0007669"/>
    <property type="project" value="UniProtKB-UniRule"/>
</dbReference>
<name>A0AAN1SXI2_9PROT</name>
<sequence length="296" mass="33211">MWFKNLLVYRLNNWDTTPEALEEKLSQHALQACSGMEMQSRGWVSPKAEGEPYVHTLGSQMLISLGTEKKLLPATVINQFAKSRAAEVEEQQGYKPGRKQLKQIKEAITDELLPRAFAIRRKTCAWIDPVGGFMVVDAANYAKADELVEMLFKALDGFTLTPVKTDVSATTAMTGWLAGDDLPGSFTIDRDCELRGTGEERASVRYIRHALEVDEINKHIKAGKEVARLAMTWNDRLSFVLHENLQLKRLAPLDILKEQTDISDQDDVFDTDFAIMTGELKKLLPDIIDALGGERT</sequence>
<dbReference type="InterPro" id="IPR007476">
    <property type="entry name" value="RdgC"/>
</dbReference>
<dbReference type="NCBIfam" id="NF001463">
    <property type="entry name" value="PRK00321.1-4"/>
    <property type="match status" value="1"/>
</dbReference>
<gene>
    <name evidence="6 7" type="primary">rdgC</name>
    <name evidence="7" type="ORF">FGKAn22_00590</name>
</gene>
<evidence type="ECO:0000313" key="7">
    <source>
        <dbReference type="EMBL" id="BBI98366.1"/>
    </source>
</evidence>
<dbReference type="KEGG" id="fku:FGKAn22_00590"/>
<accession>A0AAN1SXI2</accession>
<dbReference type="GO" id="GO:0000018">
    <property type="term" value="P:regulation of DNA recombination"/>
    <property type="evidence" value="ECO:0007669"/>
    <property type="project" value="TreeGrafter"/>
</dbReference>
<dbReference type="HAMAP" id="MF_00194">
    <property type="entry name" value="RdgC"/>
    <property type="match status" value="1"/>
</dbReference>
<evidence type="ECO:0000313" key="8">
    <source>
        <dbReference type="Proteomes" id="UP001319121"/>
    </source>
</evidence>
<reference evidence="7 8" key="1">
    <citation type="submission" date="2019-03" db="EMBL/GenBank/DDBJ databases">
        <title>Complete genome sequence of Ferrigenium kumadai strain An22, a microaerophilic iron-oxidizing bacterium isolated from a paddy field soil.</title>
        <authorList>
            <person name="Watanabe T."/>
            <person name="Asakawa S."/>
        </authorList>
    </citation>
    <scope>NUCLEOTIDE SEQUENCE [LARGE SCALE GENOMIC DNA]</scope>
    <source>
        <strain evidence="7 8">An22</strain>
    </source>
</reference>
<protein>
    <recommendedName>
        <fullName evidence="3 6">Recombination-associated protein RdgC</fullName>
    </recommendedName>
</protein>